<feature type="non-terminal residue" evidence="2">
    <location>
        <position position="1"/>
    </location>
</feature>
<feature type="region of interest" description="Disordered" evidence="1">
    <location>
        <begin position="106"/>
        <end position="133"/>
    </location>
</feature>
<dbReference type="GO" id="GO:0003918">
    <property type="term" value="F:DNA topoisomerase type II (double strand cut, ATP-hydrolyzing) activity"/>
    <property type="evidence" value="ECO:0007669"/>
    <property type="project" value="TreeGrafter"/>
</dbReference>
<evidence type="ECO:0000256" key="1">
    <source>
        <dbReference type="SAM" id="MobiDB-lite"/>
    </source>
</evidence>
<dbReference type="PANTHER" id="PTHR43493:SF5">
    <property type="entry name" value="DNA GYRASE SUBUNIT A, CHLOROPLASTIC_MITOCHONDRIAL"/>
    <property type="match status" value="1"/>
</dbReference>
<dbReference type="EMBL" id="VBPA01000133">
    <property type="protein sequence ID" value="TMQ71323.1"/>
    <property type="molecule type" value="Genomic_DNA"/>
</dbReference>
<dbReference type="GO" id="GO:0006265">
    <property type="term" value="P:DNA topological change"/>
    <property type="evidence" value="ECO:0007669"/>
    <property type="project" value="InterPro"/>
</dbReference>
<feature type="compositionally biased region" description="Acidic residues" evidence="1">
    <location>
        <begin position="113"/>
        <end position="125"/>
    </location>
</feature>
<dbReference type="Gene3D" id="2.120.10.90">
    <property type="entry name" value="DNA gyrase/topoisomerase IV, subunit A, C-terminal"/>
    <property type="match status" value="1"/>
</dbReference>
<sequence>YGKRSEISEYRVSHRGGKGIITIKTTDRNGSVVAVKEVVDGDELMIITRQGQLIRMPVKGISVMGRNTQGVRLVNLAPAGEGELLPDAVAAVTRVVSEEAVADGAAGNGAADIVDEAPAGDEEAPQGESTTKS</sequence>
<dbReference type="InterPro" id="IPR050220">
    <property type="entry name" value="Type_II_DNA_Topoisomerases"/>
</dbReference>
<dbReference type="GO" id="GO:0005737">
    <property type="term" value="C:cytoplasm"/>
    <property type="evidence" value="ECO:0007669"/>
    <property type="project" value="TreeGrafter"/>
</dbReference>
<dbReference type="AlphaFoldDB" id="A0A538U5Z5"/>
<gene>
    <name evidence="2" type="ORF">E6K80_05955</name>
</gene>
<dbReference type="InterPro" id="IPR035516">
    <property type="entry name" value="Gyrase/topoIV_suA_C"/>
</dbReference>
<dbReference type="GO" id="GO:0003677">
    <property type="term" value="F:DNA binding"/>
    <property type="evidence" value="ECO:0007669"/>
    <property type="project" value="InterPro"/>
</dbReference>
<dbReference type="Proteomes" id="UP000319836">
    <property type="component" value="Unassembled WGS sequence"/>
</dbReference>
<reference evidence="2 3" key="1">
    <citation type="journal article" date="2019" name="Nat. Microbiol.">
        <title>Mediterranean grassland soil C-N compound turnover is dependent on rainfall and depth, and is mediated by genomically divergent microorganisms.</title>
        <authorList>
            <person name="Diamond S."/>
            <person name="Andeer P.F."/>
            <person name="Li Z."/>
            <person name="Crits-Christoph A."/>
            <person name="Burstein D."/>
            <person name="Anantharaman K."/>
            <person name="Lane K.R."/>
            <person name="Thomas B.C."/>
            <person name="Pan C."/>
            <person name="Northen T.R."/>
            <person name="Banfield J.F."/>
        </authorList>
    </citation>
    <scope>NUCLEOTIDE SEQUENCE [LARGE SCALE GENOMIC DNA]</scope>
    <source>
        <strain evidence="2">WS_10</strain>
    </source>
</reference>
<dbReference type="Pfam" id="PF03989">
    <property type="entry name" value="DNA_gyraseA_C"/>
    <property type="match status" value="2"/>
</dbReference>
<accession>A0A538U5Z5</accession>
<evidence type="ECO:0000313" key="2">
    <source>
        <dbReference type="EMBL" id="TMQ71323.1"/>
    </source>
</evidence>
<dbReference type="InterPro" id="IPR006691">
    <property type="entry name" value="GyrA/parC_rep"/>
</dbReference>
<dbReference type="SUPFAM" id="SSF101904">
    <property type="entry name" value="GyrA/ParC C-terminal domain-like"/>
    <property type="match status" value="1"/>
</dbReference>
<dbReference type="GO" id="GO:0009330">
    <property type="term" value="C:DNA topoisomerase type II (double strand cut, ATP-hydrolyzing) complex"/>
    <property type="evidence" value="ECO:0007669"/>
    <property type="project" value="TreeGrafter"/>
</dbReference>
<dbReference type="GO" id="GO:0005524">
    <property type="term" value="F:ATP binding"/>
    <property type="evidence" value="ECO:0007669"/>
    <property type="project" value="InterPro"/>
</dbReference>
<name>A0A538U5Z5_UNCEI</name>
<dbReference type="PANTHER" id="PTHR43493">
    <property type="entry name" value="DNA GYRASE/TOPOISOMERASE SUBUNIT A"/>
    <property type="match status" value="1"/>
</dbReference>
<organism evidence="2 3">
    <name type="scientific">Eiseniibacteriota bacterium</name>
    <dbReference type="NCBI Taxonomy" id="2212470"/>
    <lineage>
        <taxon>Bacteria</taxon>
        <taxon>Candidatus Eiseniibacteriota</taxon>
    </lineage>
</organism>
<protein>
    <submittedName>
        <fullName evidence="2">DNA gyrase subunit A</fullName>
    </submittedName>
</protein>
<evidence type="ECO:0000313" key="3">
    <source>
        <dbReference type="Proteomes" id="UP000319836"/>
    </source>
</evidence>
<proteinExistence type="predicted"/>
<comment type="caution">
    <text evidence="2">The sequence shown here is derived from an EMBL/GenBank/DDBJ whole genome shotgun (WGS) entry which is preliminary data.</text>
</comment>